<dbReference type="AlphaFoldDB" id="A0A6H1ZD83"/>
<dbReference type="GO" id="GO:0006281">
    <property type="term" value="P:DNA repair"/>
    <property type="evidence" value="ECO:0007669"/>
    <property type="project" value="InterPro"/>
</dbReference>
<accession>A0A6H1ZD83</accession>
<dbReference type="Pfam" id="PF05866">
    <property type="entry name" value="RusA"/>
    <property type="match status" value="1"/>
</dbReference>
<protein>
    <submittedName>
        <fullName evidence="1">Putative endodeoxyribonuclease</fullName>
    </submittedName>
</protein>
<proteinExistence type="predicted"/>
<dbReference type="GO" id="GO:0006310">
    <property type="term" value="P:DNA recombination"/>
    <property type="evidence" value="ECO:0007669"/>
    <property type="project" value="InterPro"/>
</dbReference>
<dbReference type="EMBL" id="MT143989">
    <property type="protein sequence ID" value="QJA45391.1"/>
    <property type="molecule type" value="Genomic_DNA"/>
</dbReference>
<evidence type="ECO:0000313" key="2">
    <source>
        <dbReference type="EMBL" id="QJH95432.1"/>
    </source>
</evidence>
<evidence type="ECO:0000313" key="1">
    <source>
        <dbReference type="EMBL" id="QJA45391.1"/>
    </source>
</evidence>
<dbReference type="Gene3D" id="3.30.1330.70">
    <property type="entry name" value="Holliday junction resolvase RusA"/>
    <property type="match status" value="1"/>
</dbReference>
<dbReference type="EMBL" id="MT144620">
    <property type="protein sequence ID" value="QJH95432.1"/>
    <property type="molecule type" value="Genomic_DNA"/>
</dbReference>
<dbReference type="InterPro" id="IPR008822">
    <property type="entry name" value="Endonuclease_RusA-like"/>
</dbReference>
<dbReference type="GO" id="GO:0000287">
    <property type="term" value="F:magnesium ion binding"/>
    <property type="evidence" value="ECO:0007669"/>
    <property type="project" value="InterPro"/>
</dbReference>
<dbReference type="SUPFAM" id="SSF103084">
    <property type="entry name" value="Holliday junction resolvase RusA"/>
    <property type="match status" value="1"/>
</dbReference>
<gene>
    <name evidence="1" type="ORF">TM448A00224_0056</name>
    <name evidence="2" type="ORF">TM448B00423_0001</name>
</gene>
<name>A0A6H1ZD83_9ZZZZ</name>
<dbReference type="InterPro" id="IPR036614">
    <property type="entry name" value="RusA-like_sf"/>
</dbReference>
<sequence>MQGEVIMIKIIIPGEPIPKARPRFVHKDKNGNALPFIHTFNQQENEEAAFKWAAMKYMTENNGGVMSIIEDGPIAMGLTFIMPVRKNWPQYKIRDLQRGMTFYHFIKPDLDNCIKFVKDCLQGLCYKNDSQVTVMYPPPLKIYGFEPKTIIRIRTLPEFEMVKREGYDVPVKPHEASQDRVNFDDFINYIGGT</sequence>
<reference evidence="1" key="1">
    <citation type="submission" date="2020-03" db="EMBL/GenBank/DDBJ databases">
        <title>The deep terrestrial virosphere.</title>
        <authorList>
            <person name="Holmfeldt K."/>
            <person name="Nilsson E."/>
            <person name="Simone D."/>
            <person name="Lopez-Fernandez M."/>
            <person name="Wu X."/>
            <person name="de Brujin I."/>
            <person name="Lundin D."/>
            <person name="Andersson A."/>
            <person name="Bertilsson S."/>
            <person name="Dopson M."/>
        </authorList>
    </citation>
    <scope>NUCLEOTIDE SEQUENCE</scope>
    <source>
        <strain evidence="1">TM448A00224</strain>
        <strain evidence="2">TM448B00423</strain>
    </source>
</reference>
<organism evidence="1">
    <name type="scientific">viral metagenome</name>
    <dbReference type="NCBI Taxonomy" id="1070528"/>
    <lineage>
        <taxon>unclassified sequences</taxon>
        <taxon>metagenomes</taxon>
        <taxon>organismal metagenomes</taxon>
    </lineage>
</organism>